<name>A0ABY5DR24_9ACTN</name>
<keyword evidence="3" id="KW-0326">Glycosidase</keyword>
<feature type="signal peptide" evidence="4">
    <location>
        <begin position="1"/>
        <end position="21"/>
    </location>
</feature>
<evidence type="ECO:0000256" key="3">
    <source>
        <dbReference type="ARBA" id="ARBA00023295"/>
    </source>
</evidence>
<dbReference type="InterPro" id="IPR006102">
    <property type="entry name" value="Ig-like_GH2"/>
</dbReference>
<evidence type="ECO:0000259" key="5">
    <source>
        <dbReference type="Pfam" id="PF00703"/>
    </source>
</evidence>
<sequence>MLSGGKALAVTIGAIVVAAAAAPNGDVGRAKAGADGVASAAAPVIRDGPIGRIALGGTWVLRSDPNAHGTLKGWQTGNFTGSDVTVPNDANAKRVLGPGQKKSFFGTVAWYRTSFTVPEAGNYAVRLESVNHKARVWMDGKEIAHHTGEYLPFEGRAALTPGVPHTLVVRADYRNPYEMKREAWHRTWFNFGGINREVTIRRLTASDIGAPSVRTRLQPNGHALVDLTVHVTNRAADRVVPVAGTLRHSGQTLNFTFPKILVPQGQTRVLQTTVDVKDPALWAPGSPNLYDLTFTGPNGESGYTLKTGLRELRKVGTKLYLNGKPIVLKGASIHEDAEGRGDALTAADMDEIVKELQELGANATRAQHPLNPALMERLDAAGIMVWMGVGPVDAPGAWTSKTPKLVEQAKGRVRATLFQLQTHPSIIAWNLANEVAANGHRGGQAQYIDDMAKELHSRDPGRLVALDVWGTHPPRVAGPMYRNIDAVGDTNYIGWYSDTHDTHAQVAQAIRDHVANFEKVFAGKIVVISEFGAEANALNASDAPGGYGFQSALLKLHIGIYKADPRLSGMLVWNLRDFAVTPAFYGGSIRRQVPDIHILRGLNQKGLFSYDGRPKPSMLAVRDALAAPAAAPRP</sequence>
<dbReference type="EMBL" id="CP098502">
    <property type="protein sequence ID" value="UTI64478.1"/>
    <property type="molecule type" value="Genomic_DNA"/>
</dbReference>
<dbReference type="SUPFAM" id="SSF51445">
    <property type="entry name" value="(Trans)glycosidases"/>
    <property type="match status" value="1"/>
</dbReference>
<gene>
    <name evidence="7" type="ORF">NBH00_24465</name>
</gene>
<reference evidence="7 8" key="1">
    <citation type="submission" date="2022-06" db="EMBL/GenBank/DDBJ databases">
        <title>Paraconexibacter antarcticus.</title>
        <authorList>
            <person name="Kim C.S."/>
        </authorList>
    </citation>
    <scope>NUCLEOTIDE SEQUENCE [LARGE SCALE GENOMIC DNA]</scope>
    <source>
        <strain evidence="7 8">02-257</strain>
    </source>
</reference>
<evidence type="ECO:0008006" key="9">
    <source>
        <dbReference type="Google" id="ProtNLM"/>
    </source>
</evidence>
<dbReference type="Gene3D" id="2.60.120.260">
    <property type="entry name" value="Galactose-binding domain-like"/>
    <property type="match status" value="1"/>
</dbReference>
<dbReference type="InterPro" id="IPR051913">
    <property type="entry name" value="GH2_Domain-Containing"/>
</dbReference>
<evidence type="ECO:0000259" key="6">
    <source>
        <dbReference type="Pfam" id="PF02836"/>
    </source>
</evidence>
<feature type="domain" description="Glycoside hydrolase family 2 immunoglobulin-like beta-sandwich" evidence="5">
    <location>
        <begin position="211"/>
        <end position="310"/>
    </location>
</feature>
<proteinExistence type="inferred from homology"/>
<keyword evidence="8" id="KW-1185">Reference proteome</keyword>
<organism evidence="7 8">
    <name type="scientific">Paraconexibacter antarcticus</name>
    <dbReference type="NCBI Taxonomy" id="2949664"/>
    <lineage>
        <taxon>Bacteria</taxon>
        <taxon>Bacillati</taxon>
        <taxon>Actinomycetota</taxon>
        <taxon>Thermoleophilia</taxon>
        <taxon>Solirubrobacterales</taxon>
        <taxon>Paraconexibacteraceae</taxon>
        <taxon>Paraconexibacter</taxon>
    </lineage>
</organism>
<dbReference type="InterPro" id="IPR036156">
    <property type="entry name" value="Beta-gal/glucu_dom_sf"/>
</dbReference>
<dbReference type="PANTHER" id="PTHR42732">
    <property type="entry name" value="BETA-GALACTOSIDASE"/>
    <property type="match status" value="1"/>
</dbReference>
<dbReference type="InterPro" id="IPR008979">
    <property type="entry name" value="Galactose-bd-like_sf"/>
</dbReference>
<dbReference type="InterPro" id="IPR013783">
    <property type="entry name" value="Ig-like_fold"/>
</dbReference>
<dbReference type="Proteomes" id="UP001056035">
    <property type="component" value="Chromosome"/>
</dbReference>
<dbReference type="PRINTS" id="PR00132">
    <property type="entry name" value="GLHYDRLASE2"/>
</dbReference>
<feature type="domain" description="Glycoside hydrolase family 2 catalytic" evidence="6">
    <location>
        <begin position="317"/>
        <end position="537"/>
    </location>
</feature>
<comment type="similarity">
    <text evidence="1">Belongs to the glycosyl hydrolase 2 family.</text>
</comment>
<evidence type="ECO:0000256" key="1">
    <source>
        <dbReference type="ARBA" id="ARBA00007401"/>
    </source>
</evidence>
<dbReference type="RefSeq" id="WP_254571179.1">
    <property type="nucleotide sequence ID" value="NZ_CP098502.1"/>
</dbReference>
<dbReference type="InterPro" id="IPR017853">
    <property type="entry name" value="GH"/>
</dbReference>
<keyword evidence="2" id="KW-0378">Hydrolase</keyword>
<dbReference type="SUPFAM" id="SSF49303">
    <property type="entry name" value="beta-Galactosidase/glucuronidase domain"/>
    <property type="match status" value="1"/>
</dbReference>
<evidence type="ECO:0000313" key="8">
    <source>
        <dbReference type="Proteomes" id="UP001056035"/>
    </source>
</evidence>
<evidence type="ECO:0000313" key="7">
    <source>
        <dbReference type="EMBL" id="UTI64478.1"/>
    </source>
</evidence>
<evidence type="ECO:0000256" key="2">
    <source>
        <dbReference type="ARBA" id="ARBA00022801"/>
    </source>
</evidence>
<accession>A0ABY5DR24</accession>
<dbReference type="SUPFAM" id="SSF49785">
    <property type="entry name" value="Galactose-binding domain-like"/>
    <property type="match status" value="1"/>
</dbReference>
<feature type="chain" id="PRO_5047272725" description="Beta-glucuronidase" evidence="4">
    <location>
        <begin position="22"/>
        <end position="634"/>
    </location>
</feature>
<protein>
    <recommendedName>
        <fullName evidence="9">Beta-glucuronidase</fullName>
    </recommendedName>
</protein>
<dbReference type="InterPro" id="IPR006101">
    <property type="entry name" value="Glyco_hydro_2"/>
</dbReference>
<dbReference type="Pfam" id="PF00703">
    <property type="entry name" value="Glyco_hydro_2"/>
    <property type="match status" value="1"/>
</dbReference>
<dbReference type="PANTHER" id="PTHR42732:SF1">
    <property type="entry name" value="BETA-MANNOSIDASE"/>
    <property type="match status" value="1"/>
</dbReference>
<dbReference type="InterPro" id="IPR006103">
    <property type="entry name" value="Glyco_hydro_2_cat"/>
</dbReference>
<evidence type="ECO:0000256" key="4">
    <source>
        <dbReference type="SAM" id="SignalP"/>
    </source>
</evidence>
<dbReference type="Gene3D" id="2.60.40.10">
    <property type="entry name" value="Immunoglobulins"/>
    <property type="match status" value="1"/>
</dbReference>
<keyword evidence="4" id="KW-0732">Signal</keyword>
<dbReference type="Gene3D" id="3.20.20.80">
    <property type="entry name" value="Glycosidases"/>
    <property type="match status" value="1"/>
</dbReference>
<dbReference type="Pfam" id="PF02836">
    <property type="entry name" value="Glyco_hydro_2_C"/>
    <property type="match status" value="1"/>
</dbReference>